<dbReference type="Proteomes" id="UP001166286">
    <property type="component" value="Unassembled WGS sequence"/>
</dbReference>
<evidence type="ECO:0000313" key="3">
    <source>
        <dbReference type="EMBL" id="KAK0513149.1"/>
    </source>
</evidence>
<sequence length="227" mass="25934">MAPTEMDPNGHEQAATVGHEQAATVPPSTGTSRRLSRSPASKARIATKNRRKRYLDTHPEYFSSPSLELADPLAYDRLVRRFQTTSEREAEGRKKGYSGVLEADLWRSEAKIEALANPDHAASMRYMRDSTGEIVAEEKDEIPMSKEEGMQRWRKEMEMRFFKGEDADFDYKLVDESEEYDDSGIQEREEEEKWFEEEEPAWVTETLVGHDSGAKEALTGETGVQDY</sequence>
<feature type="compositionally biased region" description="Acidic residues" evidence="1">
    <location>
        <begin position="177"/>
        <end position="200"/>
    </location>
</feature>
<reference evidence="3" key="1">
    <citation type="submission" date="2023-03" db="EMBL/GenBank/DDBJ databases">
        <title>Complete genome of Cladonia borealis.</title>
        <authorList>
            <person name="Park H."/>
        </authorList>
    </citation>
    <scope>NUCLEOTIDE SEQUENCE</scope>
    <source>
        <strain evidence="3">ANT050790</strain>
    </source>
</reference>
<keyword evidence="4" id="KW-1185">Reference proteome</keyword>
<feature type="domain" description="CCD97-like C-terminal" evidence="2">
    <location>
        <begin position="49"/>
        <end position="145"/>
    </location>
</feature>
<protein>
    <recommendedName>
        <fullName evidence="2">CCD97-like C-terminal domain-containing protein</fullName>
    </recommendedName>
</protein>
<name>A0AA39V5W8_9LECA</name>
<feature type="region of interest" description="Disordered" evidence="1">
    <location>
        <begin position="1"/>
        <end position="66"/>
    </location>
</feature>
<gene>
    <name evidence="3" type="ORF">JMJ35_004135</name>
</gene>
<dbReference type="InterPro" id="IPR040233">
    <property type="entry name" value="CCD97-like_C"/>
</dbReference>
<evidence type="ECO:0000256" key="1">
    <source>
        <dbReference type="SAM" id="MobiDB-lite"/>
    </source>
</evidence>
<organism evidence="3 4">
    <name type="scientific">Cladonia borealis</name>
    <dbReference type="NCBI Taxonomy" id="184061"/>
    <lineage>
        <taxon>Eukaryota</taxon>
        <taxon>Fungi</taxon>
        <taxon>Dikarya</taxon>
        <taxon>Ascomycota</taxon>
        <taxon>Pezizomycotina</taxon>
        <taxon>Lecanoromycetes</taxon>
        <taxon>OSLEUM clade</taxon>
        <taxon>Lecanoromycetidae</taxon>
        <taxon>Lecanorales</taxon>
        <taxon>Lecanorineae</taxon>
        <taxon>Cladoniaceae</taxon>
        <taxon>Cladonia</taxon>
    </lineage>
</organism>
<feature type="region of interest" description="Disordered" evidence="1">
    <location>
        <begin position="177"/>
        <end position="227"/>
    </location>
</feature>
<proteinExistence type="predicted"/>
<dbReference type="EMBL" id="JAFEKC020000008">
    <property type="protein sequence ID" value="KAK0513149.1"/>
    <property type="molecule type" value="Genomic_DNA"/>
</dbReference>
<dbReference type="Pfam" id="PF09747">
    <property type="entry name" value="CCD97-like_C"/>
    <property type="match status" value="1"/>
</dbReference>
<dbReference type="PANTHER" id="PTHR31840">
    <property type="entry name" value="COILED-COIL DOMAIN-CONTAINING PROTEIN 97"/>
    <property type="match status" value="1"/>
</dbReference>
<accession>A0AA39V5W8</accession>
<dbReference type="InterPro" id="IPR018613">
    <property type="entry name" value="Ccdc97-like"/>
</dbReference>
<evidence type="ECO:0000259" key="2">
    <source>
        <dbReference type="Pfam" id="PF09747"/>
    </source>
</evidence>
<comment type="caution">
    <text evidence="3">The sequence shown here is derived from an EMBL/GenBank/DDBJ whole genome shotgun (WGS) entry which is preliminary data.</text>
</comment>
<dbReference type="PANTHER" id="PTHR31840:SF1">
    <property type="entry name" value="COILED-COIL DOMAIN-CONTAINING PROTEIN 97"/>
    <property type="match status" value="1"/>
</dbReference>
<evidence type="ECO:0000313" key="4">
    <source>
        <dbReference type="Proteomes" id="UP001166286"/>
    </source>
</evidence>
<dbReference type="AlphaFoldDB" id="A0AA39V5W8"/>